<evidence type="ECO:0000256" key="5">
    <source>
        <dbReference type="ARBA" id="ARBA00023242"/>
    </source>
</evidence>
<keyword evidence="5" id="KW-0539">Nucleus</keyword>
<evidence type="ECO:0000256" key="1">
    <source>
        <dbReference type="ARBA" id="ARBA00004126"/>
    </source>
</evidence>
<protein>
    <recommendedName>
        <fullName evidence="10">SYNE1</fullName>
    </recommendedName>
</protein>
<feature type="non-terminal residue" evidence="8">
    <location>
        <position position="1"/>
    </location>
</feature>
<sequence>CLCDDLESCHRTLSELDAAVQEFGRRNPILAKQLSDAIVKLGDIHHHTARLAECRTIWLKKAGTHLEEYNEMLDSIVRWSEKAKGLVRANIIWNSSCHLQEQIRMGESVLRESRELHGDLQAMGEKVDLLSEELQTENMSQQVCELSRHTEELQQTIGSRLQSLQDAAKSMEPLEYEVKALQVALEQVQATLTSPELARQSLKEQLAQRQRLLSEMEDFKQQVQAVQLCQSALRVPEEVMPGLAICRTALGLQQEASQLQHVAIQQCNILQEAVVQYEQYEQEVRHLQGLIEEAHRVIQDRPIPTSNIQELQAQILHHEELAQKIKGYQEEIASLNSKCKMLAVKAKHATMLLTVSDTEGAGLTEEDLDGDTDKPSVLMMTAGRCHTLLSPVTEESGEEGTSSEVSSPLVCRSPSPSTYTQLARAALPRAPVQELYDPSFESEANLDDLQRSWETLKNVISEKQRSLCDALEKQQRYQGSLQSISSKMEAIEAKLNKPLEADQSTDSHMEAHQAMVEEVQGLQEKMDKLQTSFSDDLGSDAVDSDTADQLAMQSTFTVLAERMATIHMKASGKRQLLEERVSDRLEEQLQEQALQRYLNQADQMDQWLLSTREALTSFLHPSAEDEDMEEQLIDCQNMLQEIEQKVVALSELTMRSESLLLEGRQETRMDTREDTEQLARKLRTLKGSLLELQRMLQDKHINIQGSLQDKEESVSDSSLSQGPSVQDCLVQAHTTHSQHHQDSLVQAHTTHSQHHQDSLVQAHTTHSQHHQDSLQRQRVGKSFFLTHNHSTDAMSVSE</sequence>
<evidence type="ECO:0000256" key="4">
    <source>
        <dbReference type="ARBA" id="ARBA00023136"/>
    </source>
</evidence>
<keyword evidence="9" id="KW-1185">Reference proteome</keyword>
<keyword evidence="6" id="KW-0175">Coiled coil</keyword>
<accession>A0AAN8L5G0</accession>
<feature type="coiled-coil region" evidence="6">
    <location>
        <begin position="625"/>
        <end position="652"/>
    </location>
</feature>
<dbReference type="PANTHER" id="PTHR14514:SF3">
    <property type="entry name" value="NESPRIN-1"/>
    <property type="match status" value="1"/>
</dbReference>
<feature type="compositionally biased region" description="Low complexity" evidence="7">
    <location>
        <begin position="391"/>
        <end position="408"/>
    </location>
</feature>
<keyword evidence="2" id="KW-0597">Phosphoprotein</keyword>
<proteinExistence type="predicted"/>
<dbReference type="AlphaFoldDB" id="A0AAN8L5G0"/>
<evidence type="ECO:0000313" key="8">
    <source>
        <dbReference type="EMBL" id="KAK6304738.1"/>
    </source>
</evidence>
<feature type="region of interest" description="Disordered" evidence="7">
    <location>
        <begin position="391"/>
        <end position="413"/>
    </location>
</feature>
<comment type="caution">
    <text evidence="8">The sequence shown here is derived from an EMBL/GenBank/DDBJ whole genome shotgun (WGS) entry which is preliminary data.</text>
</comment>
<evidence type="ECO:0008006" key="10">
    <source>
        <dbReference type="Google" id="ProtNLM"/>
    </source>
</evidence>
<evidence type="ECO:0000256" key="2">
    <source>
        <dbReference type="ARBA" id="ARBA00022553"/>
    </source>
</evidence>
<dbReference type="PANTHER" id="PTHR14514">
    <property type="entry name" value="PKA ANCHORING PROTEIN"/>
    <property type="match status" value="1"/>
</dbReference>
<dbReference type="SMART" id="SM00150">
    <property type="entry name" value="SPEC"/>
    <property type="match status" value="4"/>
</dbReference>
<keyword evidence="4" id="KW-0472">Membrane</keyword>
<dbReference type="Proteomes" id="UP001356427">
    <property type="component" value="Unassembled WGS sequence"/>
</dbReference>
<feature type="non-terminal residue" evidence="8">
    <location>
        <position position="798"/>
    </location>
</feature>
<gene>
    <name evidence="8" type="ORF">J4Q44_G00253240</name>
</gene>
<dbReference type="Pfam" id="PF00435">
    <property type="entry name" value="Spectrin"/>
    <property type="match status" value="1"/>
</dbReference>
<dbReference type="GO" id="GO:0031965">
    <property type="term" value="C:nuclear membrane"/>
    <property type="evidence" value="ECO:0007669"/>
    <property type="project" value="UniProtKB-SubCell"/>
</dbReference>
<dbReference type="SUPFAM" id="SSF46966">
    <property type="entry name" value="Spectrin repeat"/>
    <property type="match status" value="4"/>
</dbReference>
<evidence type="ECO:0000256" key="6">
    <source>
        <dbReference type="SAM" id="Coils"/>
    </source>
</evidence>
<keyword evidence="3" id="KW-0677">Repeat</keyword>
<dbReference type="Gene3D" id="1.20.58.60">
    <property type="match status" value="3"/>
</dbReference>
<reference evidence="8 9" key="1">
    <citation type="submission" date="2021-04" db="EMBL/GenBank/DDBJ databases">
        <authorList>
            <person name="De Guttry C."/>
            <person name="Zahm M."/>
            <person name="Klopp C."/>
            <person name="Cabau C."/>
            <person name="Louis A."/>
            <person name="Berthelot C."/>
            <person name="Parey E."/>
            <person name="Roest Crollius H."/>
            <person name="Montfort J."/>
            <person name="Robinson-Rechavi M."/>
            <person name="Bucao C."/>
            <person name="Bouchez O."/>
            <person name="Gislard M."/>
            <person name="Lluch J."/>
            <person name="Milhes M."/>
            <person name="Lampietro C."/>
            <person name="Lopez Roques C."/>
            <person name="Donnadieu C."/>
            <person name="Braasch I."/>
            <person name="Desvignes T."/>
            <person name="Postlethwait J."/>
            <person name="Bobe J."/>
            <person name="Wedekind C."/>
            <person name="Guiguen Y."/>
        </authorList>
    </citation>
    <scope>NUCLEOTIDE SEQUENCE [LARGE SCALE GENOMIC DNA]</scope>
    <source>
        <strain evidence="8">Cs_M1</strain>
        <tissue evidence="8">Blood</tissue>
    </source>
</reference>
<feature type="region of interest" description="Disordered" evidence="7">
    <location>
        <begin position="732"/>
        <end position="776"/>
    </location>
</feature>
<evidence type="ECO:0000256" key="7">
    <source>
        <dbReference type="SAM" id="MobiDB-lite"/>
    </source>
</evidence>
<comment type="subcellular location">
    <subcellularLocation>
        <location evidence="1">Nucleus membrane</location>
    </subcellularLocation>
</comment>
<evidence type="ECO:0000313" key="9">
    <source>
        <dbReference type="Proteomes" id="UP001356427"/>
    </source>
</evidence>
<organism evidence="8 9">
    <name type="scientific">Coregonus suidteri</name>
    <dbReference type="NCBI Taxonomy" id="861788"/>
    <lineage>
        <taxon>Eukaryota</taxon>
        <taxon>Metazoa</taxon>
        <taxon>Chordata</taxon>
        <taxon>Craniata</taxon>
        <taxon>Vertebrata</taxon>
        <taxon>Euteleostomi</taxon>
        <taxon>Actinopterygii</taxon>
        <taxon>Neopterygii</taxon>
        <taxon>Teleostei</taxon>
        <taxon>Protacanthopterygii</taxon>
        <taxon>Salmoniformes</taxon>
        <taxon>Salmonidae</taxon>
        <taxon>Coregoninae</taxon>
        <taxon>Coregonus</taxon>
    </lineage>
</organism>
<evidence type="ECO:0000256" key="3">
    <source>
        <dbReference type="ARBA" id="ARBA00022737"/>
    </source>
</evidence>
<dbReference type="EMBL" id="JAGTTL010000023">
    <property type="protein sequence ID" value="KAK6304738.1"/>
    <property type="molecule type" value="Genomic_DNA"/>
</dbReference>
<name>A0AAN8L5G0_9TELE</name>
<dbReference type="InterPro" id="IPR018159">
    <property type="entry name" value="Spectrin/alpha-actinin"/>
</dbReference>
<dbReference type="InterPro" id="IPR002017">
    <property type="entry name" value="Spectrin_repeat"/>
</dbReference>
<feature type="coiled-coil region" evidence="6">
    <location>
        <begin position="270"/>
        <end position="345"/>
    </location>
</feature>